<proteinExistence type="predicted"/>
<evidence type="ECO:0000259" key="5">
    <source>
        <dbReference type="PROSITE" id="PS50977"/>
    </source>
</evidence>
<sequence length="192" mass="21230">MARPNVREQLIEAGLKTLHLHGFNGCAVQDITESAGVPKGSFYNHFESKEALAVEALDRYWQNGAGRRALLSDTSVDPVERLRGHFRALSDGIVRNNFQGGCLIGNFSSELSAQSREVCDRLAELYAAWTRSIESCVRDAEKAGRVTQRLPAGTIASFLVNAWEGAVLRSKVEQEKSPLDQFERVVFASLFT</sequence>
<dbReference type="InterPro" id="IPR011075">
    <property type="entry name" value="TetR_C"/>
</dbReference>
<dbReference type="InterPro" id="IPR036271">
    <property type="entry name" value="Tet_transcr_reg_TetR-rel_C_sf"/>
</dbReference>
<comment type="caution">
    <text evidence="6">The sequence shown here is derived from an EMBL/GenBank/DDBJ whole genome shotgun (WGS) entry which is preliminary data.</text>
</comment>
<dbReference type="PANTHER" id="PTHR47506:SF6">
    <property type="entry name" value="HTH-TYPE TRANSCRIPTIONAL REPRESSOR NEMR"/>
    <property type="match status" value="1"/>
</dbReference>
<feature type="domain" description="HTH tetR-type" evidence="5">
    <location>
        <begin position="4"/>
        <end position="64"/>
    </location>
</feature>
<organism evidence="6 7">
    <name type="scientific">Cupriavidus necator</name>
    <name type="common">Alcaligenes eutrophus</name>
    <name type="synonym">Ralstonia eutropha</name>
    <dbReference type="NCBI Taxonomy" id="106590"/>
    <lineage>
        <taxon>Bacteria</taxon>
        <taxon>Pseudomonadati</taxon>
        <taxon>Pseudomonadota</taxon>
        <taxon>Betaproteobacteria</taxon>
        <taxon>Burkholderiales</taxon>
        <taxon>Burkholderiaceae</taxon>
        <taxon>Cupriavidus</taxon>
    </lineage>
</organism>
<evidence type="ECO:0000256" key="2">
    <source>
        <dbReference type="ARBA" id="ARBA00023125"/>
    </source>
</evidence>
<evidence type="ECO:0000313" key="6">
    <source>
        <dbReference type="EMBL" id="RCJ06811.1"/>
    </source>
</evidence>
<evidence type="ECO:0000313" key="7">
    <source>
        <dbReference type="Proteomes" id="UP000253501"/>
    </source>
</evidence>
<feature type="DNA-binding region" description="H-T-H motif" evidence="4">
    <location>
        <begin position="27"/>
        <end position="46"/>
    </location>
</feature>
<dbReference type="InterPro" id="IPR001647">
    <property type="entry name" value="HTH_TetR"/>
</dbReference>
<dbReference type="InterPro" id="IPR009057">
    <property type="entry name" value="Homeodomain-like_sf"/>
</dbReference>
<evidence type="ECO:0000256" key="3">
    <source>
        <dbReference type="ARBA" id="ARBA00023163"/>
    </source>
</evidence>
<dbReference type="Pfam" id="PF16925">
    <property type="entry name" value="TetR_C_13"/>
    <property type="match status" value="1"/>
</dbReference>
<dbReference type="EMBL" id="QDHA01000044">
    <property type="protein sequence ID" value="RCJ06811.1"/>
    <property type="molecule type" value="Genomic_DNA"/>
</dbReference>
<dbReference type="PRINTS" id="PR00455">
    <property type="entry name" value="HTHTETR"/>
</dbReference>
<keyword evidence="3" id="KW-0804">Transcription</keyword>
<dbReference type="RefSeq" id="WP_114133332.1">
    <property type="nucleotide sequence ID" value="NZ_CP068435.1"/>
</dbReference>
<evidence type="ECO:0000256" key="1">
    <source>
        <dbReference type="ARBA" id="ARBA00023015"/>
    </source>
</evidence>
<keyword evidence="2 4" id="KW-0238">DNA-binding</keyword>
<dbReference type="SUPFAM" id="SSF46689">
    <property type="entry name" value="Homeodomain-like"/>
    <property type="match status" value="1"/>
</dbReference>
<reference evidence="6 7" key="1">
    <citation type="submission" date="2018-04" db="EMBL/GenBank/DDBJ databases">
        <title>Cupriavidus necator CR12 genome sequencing and assembly.</title>
        <authorList>
            <person name="Ben Fekih I."/>
            <person name="Mazhar H.S."/>
            <person name="Bello S.K."/>
            <person name="Rensing C."/>
        </authorList>
    </citation>
    <scope>NUCLEOTIDE SEQUENCE [LARGE SCALE GENOMIC DNA]</scope>
    <source>
        <strain evidence="6 7">CR12</strain>
    </source>
</reference>
<dbReference type="AlphaFoldDB" id="A0A367PFZ3"/>
<dbReference type="Proteomes" id="UP000253501">
    <property type="component" value="Unassembled WGS sequence"/>
</dbReference>
<keyword evidence="1" id="KW-0805">Transcription regulation</keyword>
<protein>
    <submittedName>
        <fullName evidence="6">TetR family transcriptional regulator</fullName>
    </submittedName>
</protein>
<accession>A0A367PFZ3</accession>
<dbReference type="SUPFAM" id="SSF48498">
    <property type="entry name" value="Tetracyclin repressor-like, C-terminal domain"/>
    <property type="match status" value="1"/>
</dbReference>
<dbReference type="Pfam" id="PF00440">
    <property type="entry name" value="TetR_N"/>
    <property type="match status" value="1"/>
</dbReference>
<evidence type="ECO:0000256" key="4">
    <source>
        <dbReference type="PROSITE-ProRule" id="PRU00335"/>
    </source>
</evidence>
<dbReference type="GO" id="GO:0003677">
    <property type="term" value="F:DNA binding"/>
    <property type="evidence" value="ECO:0007669"/>
    <property type="project" value="UniProtKB-UniRule"/>
</dbReference>
<dbReference type="Gene3D" id="1.10.357.10">
    <property type="entry name" value="Tetracycline Repressor, domain 2"/>
    <property type="match status" value="1"/>
</dbReference>
<name>A0A367PFZ3_CUPNE</name>
<dbReference type="PANTHER" id="PTHR47506">
    <property type="entry name" value="TRANSCRIPTIONAL REGULATORY PROTEIN"/>
    <property type="match status" value="1"/>
</dbReference>
<dbReference type="PROSITE" id="PS50977">
    <property type="entry name" value="HTH_TETR_2"/>
    <property type="match status" value="1"/>
</dbReference>
<gene>
    <name evidence="6" type="ORF">DDK22_19350</name>
</gene>